<dbReference type="InterPro" id="IPR025110">
    <property type="entry name" value="AMP-bd_C"/>
</dbReference>
<sequence>MWNRLPARLKARQGVRTVSMTEVDVVKPESGASVRRNGLSLGEIVLRGGWIMLGYLKDPEATTKCMRNGWFYTGDVGVMNPDGYPEIKDRSKDVIISVGENLSSVEVESVLYSHPSIDEAAVVARPDEFWGETPCAFVTLRAETKQVPTEKEIKEFCRGRLPHYMMPKTVVFKAELPKTSTGKIQKFVLREMATALDLSGTTTTRSHIESN</sequence>
<dbReference type="InterPro" id="IPR042099">
    <property type="entry name" value="ANL_N_sf"/>
</dbReference>
<dbReference type="GO" id="GO:0016874">
    <property type="term" value="F:ligase activity"/>
    <property type="evidence" value="ECO:0007669"/>
    <property type="project" value="UniProtKB-KW"/>
</dbReference>
<evidence type="ECO:0000313" key="5">
    <source>
        <dbReference type="Proteomes" id="UP001188597"/>
    </source>
</evidence>
<evidence type="ECO:0000256" key="2">
    <source>
        <dbReference type="ARBA" id="ARBA00022598"/>
    </source>
</evidence>
<comment type="caution">
    <text evidence="4">The sequence shown here is derived from an EMBL/GenBank/DDBJ whole genome shotgun (WGS) entry which is preliminary data.</text>
</comment>
<protein>
    <recommendedName>
        <fullName evidence="3">AMP-binding enzyme C-terminal domain-containing protein</fullName>
    </recommendedName>
</protein>
<organism evidence="4 5">
    <name type="scientific">Escallonia herrerae</name>
    <dbReference type="NCBI Taxonomy" id="1293975"/>
    <lineage>
        <taxon>Eukaryota</taxon>
        <taxon>Viridiplantae</taxon>
        <taxon>Streptophyta</taxon>
        <taxon>Embryophyta</taxon>
        <taxon>Tracheophyta</taxon>
        <taxon>Spermatophyta</taxon>
        <taxon>Magnoliopsida</taxon>
        <taxon>eudicotyledons</taxon>
        <taxon>Gunneridae</taxon>
        <taxon>Pentapetalae</taxon>
        <taxon>asterids</taxon>
        <taxon>campanulids</taxon>
        <taxon>Escalloniales</taxon>
        <taxon>Escalloniaceae</taxon>
        <taxon>Escallonia</taxon>
    </lineage>
</organism>
<proteinExistence type="inferred from homology"/>
<dbReference type="EMBL" id="JAVXUP010000647">
    <property type="protein sequence ID" value="KAK3023564.1"/>
    <property type="molecule type" value="Genomic_DNA"/>
</dbReference>
<feature type="domain" description="AMP-binding enzyme C-terminal" evidence="3">
    <location>
        <begin position="106"/>
        <end position="183"/>
    </location>
</feature>
<dbReference type="PANTHER" id="PTHR43859">
    <property type="entry name" value="ACYL-ACTIVATING ENZYME"/>
    <property type="match status" value="1"/>
</dbReference>
<accession>A0AA89AZY4</accession>
<dbReference type="PANTHER" id="PTHR43859:SF57">
    <property type="entry name" value="ACYL-ACTIVATING ENZYME 8-RELATED"/>
    <property type="match status" value="1"/>
</dbReference>
<dbReference type="Gene3D" id="3.30.300.30">
    <property type="match status" value="1"/>
</dbReference>
<gene>
    <name evidence="4" type="ORF">RJ639_044949</name>
</gene>
<dbReference type="SUPFAM" id="SSF56801">
    <property type="entry name" value="Acetyl-CoA synthetase-like"/>
    <property type="match status" value="1"/>
</dbReference>
<evidence type="ECO:0000313" key="4">
    <source>
        <dbReference type="EMBL" id="KAK3023564.1"/>
    </source>
</evidence>
<dbReference type="InterPro" id="IPR045851">
    <property type="entry name" value="AMP-bd_C_sf"/>
</dbReference>
<dbReference type="Pfam" id="PF13193">
    <property type="entry name" value="AMP-binding_C"/>
    <property type="match status" value="1"/>
</dbReference>
<dbReference type="FunFam" id="3.30.300.30:FF:000008">
    <property type="entry name" value="2,3-dihydroxybenzoate-AMP ligase"/>
    <property type="match status" value="1"/>
</dbReference>
<dbReference type="AlphaFoldDB" id="A0AA89AZY4"/>
<keyword evidence="5" id="KW-1185">Reference proteome</keyword>
<dbReference type="Gene3D" id="3.40.50.12780">
    <property type="entry name" value="N-terminal domain of ligase-like"/>
    <property type="match status" value="1"/>
</dbReference>
<comment type="similarity">
    <text evidence="1">Belongs to the ATP-dependent AMP-binding enzyme family.</text>
</comment>
<dbReference type="Proteomes" id="UP001188597">
    <property type="component" value="Unassembled WGS sequence"/>
</dbReference>
<keyword evidence="2" id="KW-0436">Ligase</keyword>
<reference evidence="4" key="1">
    <citation type="submission" date="2022-12" db="EMBL/GenBank/DDBJ databases">
        <title>Draft genome assemblies for two species of Escallonia (Escalloniales).</title>
        <authorList>
            <person name="Chanderbali A."/>
            <person name="Dervinis C."/>
            <person name="Anghel I."/>
            <person name="Soltis D."/>
            <person name="Soltis P."/>
            <person name="Zapata F."/>
        </authorList>
    </citation>
    <scope>NUCLEOTIDE SEQUENCE</scope>
    <source>
        <strain evidence="4">UCBG64.0493</strain>
        <tissue evidence="4">Leaf</tissue>
    </source>
</reference>
<evidence type="ECO:0000259" key="3">
    <source>
        <dbReference type="Pfam" id="PF13193"/>
    </source>
</evidence>
<evidence type="ECO:0000256" key="1">
    <source>
        <dbReference type="ARBA" id="ARBA00006432"/>
    </source>
</evidence>
<name>A0AA89AZY4_9ASTE</name>